<name>A0ABU9B2X8_9BACT</name>
<feature type="chain" id="PRO_5045413218" evidence="1">
    <location>
        <begin position="33"/>
        <end position="332"/>
    </location>
</feature>
<accession>A0ABU9B2X8</accession>
<dbReference type="InterPro" id="IPR022742">
    <property type="entry name" value="Hydrolase_4"/>
</dbReference>
<dbReference type="InterPro" id="IPR051044">
    <property type="entry name" value="MAG_DAG_Lipase"/>
</dbReference>
<evidence type="ECO:0000313" key="4">
    <source>
        <dbReference type="Proteomes" id="UP001371305"/>
    </source>
</evidence>
<proteinExistence type="predicted"/>
<dbReference type="RefSeq" id="WP_341407363.1">
    <property type="nucleotide sequence ID" value="NZ_JBBUKT010000012.1"/>
</dbReference>
<dbReference type="SUPFAM" id="SSF53474">
    <property type="entry name" value="alpha/beta-Hydrolases"/>
    <property type="match status" value="1"/>
</dbReference>
<evidence type="ECO:0000256" key="1">
    <source>
        <dbReference type="SAM" id="SignalP"/>
    </source>
</evidence>
<protein>
    <submittedName>
        <fullName evidence="3">Alpha/beta fold hydrolase</fullName>
    </submittedName>
</protein>
<dbReference type="GO" id="GO:0016787">
    <property type="term" value="F:hydrolase activity"/>
    <property type="evidence" value="ECO:0007669"/>
    <property type="project" value="UniProtKB-KW"/>
</dbReference>
<keyword evidence="1" id="KW-0732">Signal</keyword>
<dbReference type="PANTHER" id="PTHR11614">
    <property type="entry name" value="PHOSPHOLIPASE-RELATED"/>
    <property type="match status" value="1"/>
</dbReference>
<dbReference type="Pfam" id="PF12146">
    <property type="entry name" value="Hydrolase_4"/>
    <property type="match status" value="1"/>
</dbReference>
<comment type="caution">
    <text evidence="3">The sequence shown here is derived from an EMBL/GenBank/DDBJ whole genome shotgun (WGS) entry which is preliminary data.</text>
</comment>
<dbReference type="EMBL" id="JBBUKT010000012">
    <property type="protein sequence ID" value="MEK7953597.1"/>
    <property type="molecule type" value="Genomic_DNA"/>
</dbReference>
<keyword evidence="4" id="KW-1185">Reference proteome</keyword>
<keyword evidence="3" id="KW-0378">Hydrolase</keyword>
<sequence length="332" mass="37039">MKRISCSAGSTRARTAARLGALLLAPFLLTQCATNYSLVANRPEEAVRNETFGYRKWMRPDATPETVVVALHGFDGASIDYENLGKRLLKEQPKIAVYAYEIRGQGKDPLKARRGDIDDPNLWFSDLGKFSAMVRAKHPHARIVWFGESMGGLIISHAYQQAVAAGQAPPCDALVLSSPVVKFREDFPKWKKDLVRGAAEVAPTARVSLETIAGGQEVQMTHDTLHSEQAETNSWHIDKHTLRLLVTLSDLIDSMPDCARTFAVPTLVLHGGKDFFSSDKDVADFYGTIPKEANRTLKNYPDSYHLLMYDDKRDQVIGDVEKWLVKLPDIEK</sequence>
<evidence type="ECO:0000259" key="2">
    <source>
        <dbReference type="Pfam" id="PF12146"/>
    </source>
</evidence>
<dbReference type="Proteomes" id="UP001371305">
    <property type="component" value="Unassembled WGS sequence"/>
</dbReference>
<gene>
    <name evidence="3" type="ORF">WKV53_23985</name>
</gene>
<organism evidence="3 4">
    <name type="scientific">Luteolibacter soli</name>
    <dbReference type="NCBI Taxonomy" id="3135280"/>
    <lineage>
        <taxon>Bacteria</taxon>
        <taxon>Pseudomonadati</taxon>
        <taxon>Verrucomicrobiota</taxon>
        <taxon>Verrucomicrobiia</taxon>
        <taxon>Verrucomicrobiales</taxon>
        <taxon>Verrucomicrobiaceae</taxon>
        <taxon>Luteolibacter</taxon>
    </lineage>
</organism>
<feature type="domain" description="Serine aminopeptidase S33" evidence="2">
    <location>
        <begin position="63"/>
        <end position="311"/>
    </location>
</feature>
<evidence type="ECO:0000313" key="3">
    <source>
        <dbReference type="EMBL" id="MEK7953597.1"/>
    </source>
</evidence>
<dbReference type="Gene3D" id="3.40.50.1820">
    <property type="entry name" value="alpha/beta hydrolase"/>
    <property type="match status" value="1"/>
</dbReference>
<dbReference type="InterPro" id="IPR029058">
    <property type="entry name" value="AB_hydrolase_fold"/>
</dbReference>
<reference evidence="3 4" key="1">
    <citation type="submission" date="2024-04" db="EMBL/GenBank/DDBJ databases">
        <title>Luteolibacter sp. isolated from soil.</title>
        <authorList>
            <person name="An J."/>
        </authorList>
    </citation>
    <scope>NUCLEOTIDE SEQUENCE [LARGE SCALE GENOMIC DNA]</scope>
    <source>
        <strain evidence="3 4">Y139</strain>
    </source>
</reference>
<feature type="signal peptide" evidence="1">
    <location>
        <begin position="1"/>
        <end position="32"/>
    </location>
</feature>